<gene>
    <name evidence="2" type="ORF">ACFPYL_07085</name>
</gene>
<accession>A0ABW1LFT1</accession>
<dbReference type="InterPro" id="IPR032710">
    <property type="entry name" value="NTF2-like_dom_sf"/>
</dbReference>
<dbReference type="InterPro" id="IPR036928">
    <property type="entry name" value="AS_sf"/>
</dbReference>
<reference evidence="3" key="1">
    <citation type="journal article" date="2019" name="Int. J. Syst. Evol. Microbiol.">
        <title>The Global Catalogue of Microorganisms (GCM) 10K type strain sequencing project: providing services to taxonomists for standard genome sequencing and annotation.</title>
        <authorList>
            <consortium name="The Broad Institute Genomics Platform"/>
            <consortium name="The Broad Institute Genome Sequencing Center for Infectious Disease"/>
            <person name="Wu L."/>
            <person name="Ma J."/>
        </authorList>
    </citation>
    <scope>NUCLEOTIDE SEQUENCE [LARGE SCALE GENOMIC DNA]</scope>
    <source>
        <strain evidence="3">CCUG 54522</strain>
    </source>
</reference>
<comment type="caution">
    <text evidence="2">The sequence shown here is derived from an EMBL/GenBank/DDBJ whole genome shotgun (WGS) entry which is preliminary data.</text>
</comment>
<dbReference type="Pfam" id="PF01425">
    <property type="entry name" value="Amidase"/>
    <property type="match status" value="1"/>
</dbReference>
<dbReference type="SUPFAM" id="SSF54427">
    <property type="entry name" value="NTF2-like"/>
    <property type="match status" value="1"/>
</dbReference>
<dbReference type="Gene3D" id="3.90.1300.10">
    <property type="entry name" value="Amidase signature (AS) domain"/>
    <property type="match status" value="1"/>
</dbReference>
<dbReference type="InterPro" id="IPR023631">
    <property type="entry name" value="Amidase_dom"/>
</dbReference>
<evidence type="ECO:0000259" key="1">
    <source>
        <dbReference type="Pfam" id="PF01425"/>
    </source>
</evidence>
<sequence>MTPVPAGLVEAFWEYERALMADDVPTLDRLFADGPTTLRGDAHGLLVGHDQISAFRSSRGGAPQRRIVQTHVQAVDDDHALVIAVTELARGGRGQQTQMWVRTDEGWQVTAAHVSVPAPALDTRIWRVVGDPLVPPLGSGPLDGESVAVKDLYAVQGHRVGAGNPAWLAEARVEPVHARAVELLLEAGASVRGIARTDEFAYSLAGTNAHYGTPPNPKAPLRISGGSTSGSSSAVSLGQASIGLGTDTGGSIRVPAAYQGLFGIRTTHGAASTYALLPLSRSFDAVGWVTRSAELLQQVAEVVLPPTPRNPASDLVSVPGLLSIASDEVATVVDRYAAEHGAMRESWDLSELPGWLSAFQTLQAWEAWQERGAWVAPRLDELGADVRSRFEAAALIDDDRAAAARTVVDAARARIRELVGDRVLVLPSAATVAPLVGAGLDAVRAANMSLTCLAGLGGLPAVSVPRSTPQGLPVGVCLVAGPGRDRDLLQLAIDLD</sequence>
<keyword evidence="3" id="KW-1185">Reference proteome</keyword>
<dbReference type="SUPFAM" id="SSF75304">
    <property type="entry name" value="Amidase signature (AS) enzymes"/>
    <property type="match status" value="1"/>
</dbReference>
<dbReference type="Proteomes" id="UP001596135">
    <property type="component" value="Unassembled WGS sequence"/>
</dbReference>
<feature type="domain" description="Amidase" evidence="1">
    <location>
        <begin position="139"/>
        <end position="315"/>
    </location>
</feature>
<dbReference type="PANTHER" id="PTHR46310">
    <property type="entry name" value="AMIDASE 1"/>
    <property type="match status" value="1"/>
</dbReference>
<dbReference type="InterPro" id="IPR024507">
    <property type="entry name" value="AtzH-like"/>
</dbReference>
<evidence type="ECO:0000313" key="2">
    <source>
        <dbReference type="EMBL" id="MFC6042830.1"/>
    </source>
</evidence>
<dbReference type="Gene3D" id="3.10.450.50">
    <property type="match status" value="1"/>
</dbReference>
<protein>
    <submittedName>
        <fullName evidence="2">AtzH-like domain-containing protein</fullName>
    </submittedName>
</protein>
<organism evidence="2 3">
    <name type="scientific">Nocardioides hankookensis</name>
    <dbReference type="NCBI Taxonomy" id="443157"/>
    <lineage>
        <taxon>Bacteria</taxon>
        <taxon>Bacillati</taxon>
        <taxon>Actinomycetota</taxon>
        <taxon>Actinomycetes</taxon>
        <taxon>Propionibacteriales</taxon>
        <taxon>Nocardioidaceae</taxon>
        <taxon>Nocardioides</taxon>
    </lineage>
</organism>
<dbReference type="PANTHER" id="PTHR46310:SF7">
    <property type="entry name" value="AMIDASE 1"/>
    <property type="match status" value="1"/>
</dbReference>
<name>A0ABW1LFT1_9ACTN</name>
<evidence type="ECO:0000313" key="3">
    <source>
        <dbReference type="Proteomes" id="UP001596135"/>
    </source>
</evidence>
<dbReference type="Pfam" id="PF11533">
    <property type="entry name" value="AtzH-like"/>
    <property type="match status" value="1"/>
</dbReference>
<dbReference type="RefSeq" id="WP_379152256.1">
    <property type="nucleotide sequence ID" value="NZ_JBHSRJ010000004.1"/>
</dbReference>
<dbReference type="EMBL" id="JBHSRJ010000004">
    <property type="protein sequence ID" value="MFC6042830.1"/>
    <property type="molecule type" value="Genomic_DNA"/>
</dbReference>
<proteinExistence type="predicted"/>